<feature type="chain" id="PRO_5046278453" evidence="1">
    <location>
        <begin position="32"/>
        <end position="210"/>
    </location>
</feature>
<organism evidence="2 3">
    <name type="scientific">Meridianimarinicoccus marinus</name>
    <dbReference type="NCBI Taxonomy" id="3231483"/>
    <lineage>
        <taxon>Bacteria</taxon>
        <taxon>Pseudomonadati</taxon>
        <taxon>Pseudomonadota</taxon>
        <taxon>Alphaproteobacteria</taxon>
        <taxon>Rhodobacterales</taxon>
        <taxon>Paracoccaceae</taxon>
        <taxon>Meridianimarinicoccus</taxon>
    </lineage>
</organism>
<sequence length="210" mass="21945">MPDRRKTHSRQALRGLTLFLALLAGPVAAQAEDCAGTLDLSEGAPGQIALALRLPCDPYAAVALSYGPIRFVEETGIDGQLDLTLPHLAGISRLSLTSADRVFSADVPVSDSAVAFIALDWAQPVDAVRLSSGDAAAQPMGFPGGLPRARVLPVTGQPVHLDLPVTETTCGKELSLRLHRANSPAVALTVNLPSCDRNGETLRLTLDPAG</sequence>
<evidence type="ECO:0000256" key="1">
    <source>
        <dbReference type="SAM" id="SignalP"/>
    </source>
</evidence>
<gene>
    <name evidence="2" type="ORF">AB0T83_14550</name>
</gene>
<protein>
    <submittedName>
        <fullName evidence="2">Uncharacterized protein</fullName>
    </submittedName>
</protein>
<name>A0ABV3L8U2_9RHOB</name>
<comment type="caution">
    <text evidence="2">The sequence shown here is derived from an EMBL/GenBank/DDBJ whole genome shotgun (WGS) entry which is preliminary data.</text>
</comment>
<dbReference type="Proteomes" id="UP001553161">
    <property type="component" value="Unassembled WGS sequence"/>
</dbReference>
<reference evidence="2 3" key="1">
    <citation type="submission" date="2024-07" db="EMBL/GenBank/DDBJ databases">
        <authorList>
            <person name="Kang M."/>
        </authorList>
    </citation>
    <scope>NUCLEOTIDE SEQUENCE [LARGE SCALE GENOMIC DNA]</scope>
    <source>
        <strain evidence="2 3">DFM31</strain>
    </source>
</reference>
<keyword evidence="1" id="KW-0732">Signal</keyword>
<accession>A0ABV3L8U2</accession>
<evidence type="ECO:0000313" key="3">
    <source>
        <dbReference type="Proteomes" id="UP001553161"/>
    </source>
</evidence>
<dbReference type="EMBL" id="JBFBVU010000020">
    <property type="protein sequence ID" value="MEV8467994.1"/>
    <property type="molecule type" value="Genomic_DNA"/>
</dbReference>
<keyword evidence="3" id="KW-1185">Reference proteome</keyword>
<feature type="signal peptide" evidence="1">
    <location>
        <begin position="1"/>
        <end position="31"/>
    </location>
</feature>
<proteinExistence type="predicted"/>
<dbReference type="RefSeq" id="WP_366193938.1">
    <property type="nucleotide sequence ID" value="NZ_JBFBVU010000020.1"/>
</dbReference>
<evidence type="ECO:0000313" key="2">
    <source>
        <dbReference type="EMBL" id="MEV8467994.1"/>
    </source>
</evidence>